<name>A0A0N0P9B7_LEPSE</name>
<evidence type="ECO:0000256" key="2">
    <source>
        <dbReference type="SAM" id="Phobius"/>
    </source>
</evidence>
<proteinExistence type="predicted"/>
<accession>A0A0N0P9B7</accession>
<dbReference type="VEuPathDB" id="TriTrypDB:Lsey_0004_0150"/>
<sequence length="119" mass="12458">MPYIHNGRVVEKKPFTLRGFLLALGSALSLFLQTMFSLQPMSQVIEEHQHPIPGATTGGWRNYFRGLLNRGRGQALGGGGNNQNGSGSGSSWAAAVNRRGGNIHTLPKPSISGGCAGGG</sequence>
<comment type="caution">
    <text evidence="3">The sequence shown here is derived from an EMBL/GenBank/DDBJ whole genome shotgun (WGS) entry which is preliminary data.</text>
</comment>
<gene>
    <name evidence="3" type="ORF">ABL78_0287</name>
</gene>
<protein>
    <submittedName>
        <fullName evidence="3">Uncharacterized protein</fullName>
    </submittedName>
</protein>
<dbReference type="Proteomes" id="UP000038009">
    <property type="component" value="Unassembled WGS sequence"/>
</dbReference>
<feature type="region of interest" description="Disordered" evidence="1">
    <location>
        <begin position="74"/>
        <end position="119"/>
    </location>
</feature>
<dbReference type="EMBL" id="LJSK01000004">
    <property type="protein sequence ID" value="KPI90527.1"/>
    <property type="molecule type" value="Genomic_DNA"/>
</dbReference>
<dbReference type="OMA" id="GWRNYFR"/>
<feature type="transmembrane region" description="Helical" evidence="2">
    <location>
        <begin position="20"/>
        <end position="38"/>
    </location>
</feature>
<keyword evidence="2" id="KW-0472">Membrane</keyword>
<keyword evidence="2" id="KW-0812">Transmembrane</keyword>
<dbReference type="AlphaFoldDB" id="A0A0N0P9B7"/>
<keyword evidence="2" id="KW-1133">Transmembrane helix</keyword>
<reference evidence="3 4" key="1">
    <citation type="journal article" date="2015" name="PLoS Pathog.">
        <title>Leptomonas seymouri: Adaptations to the Dixenous Life Cycle Analyzed by Genome Sequencing, Transcriptome Profiling and Co-infection with Leishmania donovani.</title>
        <authorList>
            <person name="Kraeva N."/>
            <person name="Butenko A."/>
            <person name="Hlavacova J."/>
            <person name="Kostygov A."/>
            <person name="Myskova J."/>
            <person name="Grybchuk D."/>
            <person name="Lestinova T."/>
            <person name="Votypka J."/>
            <person name="Volf P."/>
            <person name="Opperdoes F."/>
            <person name="Flegontov P."/>
            <person name="Lukes J."/>
            <person name="Yurchenko V."/>
        </authorList>
    </citation>
    <scope>NUCLEOTIDE SEQUENCE [LARGE SCALE GENOMIC DNA]</scope>
    <source>
        <strain evidence="3 4">ATCC 30220</strain>
    </source>
</reference>
<feature type="compositionally biased region" description="Gly residues" evidence="1">
    <location>
        <begin position="74"/>
        <end position="88"/>
    </location>
</feature>
<evidence type="ECO:0000313" key="3">
    <source>
        <dbReference type="EMBL" id="KPI90527.1"/>
    </source>
</evidence>
<evidence type="ECO:0000256" key="1">
    <source>
        <dbReference type="SAM" id="MobiDB-lite"/>
    </source>
</evidence>
<evidence type="ECO:0000313" key="4">
    <source>
        <dbReference type="Proteomes" id="UP000038009"/>
    </source>
</evidence>
<keyword evidence="4" id="KW-1185">Reference proteome</keyword>
<dbReference type="OrthoDB" id="264566at2759"/>
<organism evidence="3 4">
    <name type="scientific">Leptomonas seymouri</name>
    <dbReference type="NCBI Taxonomy" id="5684"/>
    <lineage>
        <taxon>Eukaryota</taxon>
        <taxon>Discoba</taxon>
        <taxon>Euglenozoa</taxon>
        <taxon>Kinetoplastea</taxon>
        <taxon>Metakinetoplastina</taxon>
        <taxon>Trypanosomatida</taxon>
        <taxon>Trypanosomatidae</taxon>
        <taxon>Leishmaniinae</taxon>
        <taxon>Leptomonas</taxon>
    </lineage>
</organism>